<dbReference type="PANTHER" id="PTHR34982:SF1">
    <property type="entry name" value="FLAGELLAR ASSEMBLY PROTEIN FLIH"/>
    <property type="match status" value="1"/>
</dbReference>
<evidence type="ECO:0008006" key="5">
    <source>
        <dbReference type="Google" id="ProtNLM"/>
    </source>
</evidence>
<keyword evidence="2" id="KW-0653">Protein transport</keyword>
<gene>
    <name evidence="3" type="ORF">A7L45_14230</name>
</gene>
<keyword evidence="4" id="KW-1185">Reference proteome</keyword>
<name>A0A1J0GII2_9CLOT</name>
<protein>
    <recommendedName>
        <fullName evidence="5">Flagellar assembly protein FliH</fullName>
    </recommendedName>
</protein>
<evidence type="ECO:0000256" key="2">
    <source>
        <dbReference type="ARBA" id="ARBA00022927"/>
    </source>
</evidence>
<evidence type="ECO:0000256" key="1">
    <source>
        <dbReference type="ARBA" id="ARBA00022448"/>
    </source>
</evidence>
<dbReference type="Proteomes" id="UP000182569">
    <property type="component" value="Chromosome"/>
</dbReference>
<keyword evidence="1" id="KW-0813">Transport</keyword>
<dbReference type="OrthoDB" id="2375163at2"/>
<dbReference type="RefSeq" id="WP_071613443.1">
    <property type="nucleotide sequence ID" value="NZ_CP015756.1"/>
</dbReference>
<dbReference type="InterPro" id="IPR051472">
    <property type="entry name" value="T3SS_Stator/FliH"/>
</dbReference>
<reference evidence="4" key="1">
    <citation type="journal article" date="2016" name="Front. Microbiol.">
        <title>Complete Genome Sequence of Clostridium estertheticum DSM 8809, a Microbe Identified in Spoiled Vacuum Packed Beef.</title>
        <authorList>
            <person name="Yu Z."/>
            <person name="Gunn L."/>
            <person name="Brennan E."/>
            <person name="Reid R."/>
            <person name="Wall P.G."/>
            <person name="Gaora O.P."/>
            <person name="Hurley D."/>
            <person name="Bolton D."/>
            <person name="Fanning S."/>
        </authorList>
    </citation>
    <scope>NUCLEOTIDE SEQUENCE [LARGE SCALE GENOMIC DNA]</scope>
    <source>
        <strain evidence="4">DSM 8809</strain>
    </source>
</reference>
<proteinExistence type="predicted"/>
<dbReference type="GO" id="GO:0005829">
    <property type="term" value="C:cytosol"/>
    <property type="evidence" value="ECO:0007669"/>
    <property type="project" value="TreeGrafter"/>
</dbReference>
<dbReference type="STRING" id="1552.A7L45_14230"/>
<organism evidence="3 4">
    <name type="scientific">Clostridium estertheticum subsp. estertheticum</name>
    <dbReference type="NCBI Taxonomy" id="1552"/>
    <lineage>
        <taxon>Bacteria</taxon>
        <taxon>Bacillati</taxon>
        <taxon>Bacillota</taxon>
        <taxon>Clostridia</taxon>
        <taxon>Eubacteriales</taxon>
        <taxon>Clostridiaceae</taxon>
        <taxon>Clostridium</taxon>
    </lineage>
</organism>
<dbReference type="KEGG" id="ceu:A7L45_14230"/>
<dbReference type="GO" id="GO:0015031">
    <property type="term" value="P:protein transport"/>
    <property type="evidence" value="ECO:0007669"/>
    <property type="project" value="UniProtKB-KW"/>
</dbReference>
<sequence length="248" mass="27992">MSFNVIKNSNVIKQGEEEISTHLSAKPLPKIMDEQQVIKNDNIENYETLASNILQNARHESEKIISKSVIDAAEAKIGAVKEGLEQGNKEGYENGYNEAISGATQEANVVRAQADDMLKLSKSKYDEFLIEKEKHIKDLIVSIAENILKKEVKEPDAINEMIFNTLKAERNIKLYIIKTNNTHFDDVKGQVENWKAKLAFQGDIFVIEDNFLEDGTAVIEKETGKSIVSISYGIEKIVDMFKEEQLQV</sequence>
<dbReference type="PANTHER" id="PTHR34982">
    <property type="entry name" value="YOP PROTEINS TRANSLOCATION PROTEIN L"/>
    <property type="match status" value="1"/>
</dbReference>
<evidence type="ECO:0000313" key="3">
    <source>
        <dbReference type="EMBL" id="APC41149.1"/>
    </source>
</evidence>
<dbReference type="EMBL" id="CP015756">
    <property type="protein sequence ID" value="APC41149.1"/>
    <property type="molecule type" value="Genomic_DNA"/>
</dbReference>
<accession>A0A1J0GII2</accession>
<dbReference type="AlphaFoldDB" id="A0A1J0GII2"/>
<evidence type="ECO:0000313" key="4">
    <source>
        <dbReference type="Proteomes" id="UP000182569"/>
    </source>
</evidence>